<keyword evidence="3" id="KW-1185">Reference proteome</keyword>
<dbReference type="EMBL" id="KV722460">
    <property type="protein sequence ID" value="OCH88162.1"/>
    <property type="molecule type" value="Genomic_DNA"/>
</dbReference>
<proteinExistence type="predicted"/>
<organism evidence="2 3">
    <name type="scientific">Obba rivulosa</name>
    <dbReference type="NCBI Taxonomy" id="1052685"/>
    <lineage>
        <taxon>Eukaryota</taxon>
        <taxon>Fungi</taxon>
        <taxon>Dikarya</taxon>
        <taxon>Basidiomycota</taxon>
        <taxon>Agaricomycotina</taxon>
        <taxon>Agaricomycetes</taxon>
        <taxon>Polyporales</taxon>
        <taxon>Gelatoporiaceae</taxon>
        <taxon>Obba</taxon>
    </lineage>
</organism>
<feature type="region of interest" description="Disordered" evidence="1">
    <location>
        <begin position="121"/>
        <end position="153"/>
    </location>
</feature>
<dbReference type="Proteomes" id="UP000250043">
    <property type="component" value="Unassembled WGS sequence"/>
</dbReference>
<evidence type="ECO:0000256" key="1">
    <source>
        <dbReference type="SAM" id="MobiDB-lite"/>
    </source>
</evidence>
<evidence type="ECO:0000313" key="3">
    <source>
        <dbReference type="Proteomes" id="UP000250043"/>
    </source>
</evidence>
<sequence>MHQPKTVNRFPSYEVMLPSAFTDAPTLEHSISHQQHTVISESSGVLQQQHPDDAIFAGMSLPDVPDDVLAQVCMGYVGQMNLGTVSGSESLLSDHSNNRHVKHAPSDVSYLNALAGGSRDAEQAGMSAASGTQHQQCGREPIAPQYSRQSRYRTDTKNSTIVNALAAEQGQWSNAATYWGRTTAGPLIDPTHGQYAACQQYAIQQIPSGHSPSTLDSNHTLVAQLRGELTGWNMPSQHPMIAPSPESRDTTPRASTSIPNSQEQSASRSSSSSSPVTPSLLLDSAVQRYANHKVKLVYRMQETGQVTVRRALMFLESLGLIGRFIASPGPKRWIVELQLMLNRALNYLGDPNVIGLLLDGTYEDGVSENHESSVNPGSQPNVDAAPHPMVQPDIRTEDGPQQTRYVHNDRVYKNELTNELKKACDTCSHRSVHEKCIKIPGHSACL</sequence>
<feature type="region of interest" description="Disordered" evidence="1">
    <location>
        <begin position="366"/>
        <end position="386"/>
    </location>
</feature>
<dbReference type="AlphaFoldDB" id="A0A8E2AWX7"/>
<evidence type="ECO:0000313" key="2">
    <source>
        <dbReference type="EMBL" id="OCH88162.1"/>
    </source>
</evidence>
<protein>
    <submittedName>
        <fullName evidence="2">Uncharacterized protein</fullName>
    </submittedName>
</protein>
<accession>A0A8E2AWX7</accession>
<reference evidence="2 3" key="1">
    <citation type="submission" date="2016-07" db="EMBL/GenBank/DDBJ databases">
        <title>Draft genome of the white-rot fungus Obba rivulosa 3A-2.</title>
        <authorList>
            <consortium name="DOE Joint Genome Institute"/>
            <person name="Miettinen O."/>
            <person name="Riley R."/>
            <person name="Acob R."/>
            <person name="Barry K."/>
            <person name="Cullen D."/>
            <person name="De Vries R."/>
            <person name="Hainaut M."/>
            <person name="Hatakka A."/>
            <person name="Henrissat B."/>
            <person name="Hilden K."/>
            <person name="Kuo R."/>
            <person name="Labutti K."/>
            <person name="Lipzen A."/>
            <person name="Makela M.R."/>
            <person name="Sandor L."/>
            <person name="Spatafora J.W."/>
            <person name="Grigoriev I.V."/>
            <person name="Hibbett D.S."/>
        </authorList>
    </citation>
    <scope>NUCLEOTIDE SEQUENCE [LARGE SCALE GENOMIC DNA]</scope>
    <source>
        <strain evidence="2 3">3A-2</strain>
    </source>
</reference>
<feature type="compositionally biased region" description="Low complexity" evidence="1">
    <location>
        <begin position="259"/>
        <end position="278"/>
    </location>
</feature>
<feature type="compositionally biased region" description="Polar residues" evidence="1">
    <location>
        <begin position="372"/>
        <end position="381"/>
    </location>
</feature>
<name>A0A8E2AWX7_9APHY</name>
<feature type="region of interest" description="Disordered" evidence="1">
    <location>
        <begin position="232"/>
        <end position="278"/>
    </location>
</feature>
<gene>
    <name evidence="2" type="ORF">OBBRIDRAFT_795499</name>
</gene>